<dbReference type="PANTHER" id="PTHR32083:SF34">
    <property type="entry name" value="COILED-COIL DOMAIN-CONTAINING PROTEIN 146"/>
    <property type="match status" value="1"/>
</dbReference>
<feature type="coiled-coil region" evidence="2">
    <location>
        <begin position="404"/>
        <end position="435"/>
    </location>
</feature>
<dbReference type="InterPro" id="IPR049270">
    <property type="entry name" value="CFAP58_CC"/>
</dbReference>
<feature type="domain" description="Cilia- and flagella-associated protein 58 central coiled coil" evidence="3">
    <location>
        <begin position="377"/>
        <end position="649"/>
    </location>
</feature>
<evidence type="ECO:0000259" key="3">
    <source>
        <dbReference type="Pfam" id="PF21771"/>
    </source>
</evidence>
<keyword evidence="1 2" id="KW-0175">Coiled coil</keyword>
<name>X6MLL5_RETFI</name>
<evidence type="ECO:0000256" key="1">
    <source>
        <dbReference type="ARBA" id="ARBA00023054"/>
    </source>
</evidence>
<gene>
    <name evidence="4" type="ORF">RFI_23413</name>
</gene>
<accession>X6MLL5</accession>
<dbReference type="OrthoDB" id="10262929at2759"/>
<dbReference type="OMA" id="PRPNAYV"/>
<protein>
    <recommendedName>
        <fullName evidence="3">Cilia- and flagella-associated protein 58 central coiled coil domain-containing protein</fullName>
    </recommendedName>
</protein>
<dbReference type="EMBL" id="ASPP01020303">
    <property type="protein sequence ID" value="ETO13955.1"/>
    <property type="molecule type" value="Genomic_DNA"/>
</dbReference>
<dbReference type="Proteomes" id="UP000023152">
    <property type="component" value="Unassembled WGS sequence"/>
</dbReference>
<organism evidence="4 5">
    <name type="scientific">Reticulomyxa filosa</name>
    <dbReference type="NCBI Taxonomy" id="46433"/>
    <lineage>
        <taxon>Eukaryota</taxon>
        <taxon>Sar</taxon>
        <taxon>Rhizaria</taxon>
        <taxon>Retaria</taxon>
        <taxon>Foraminifera</taxon>
        <taxon>Monothalamids</taxon>
        <taxon>Reticulomyxidae</taxon>
        <taxon>Reticulomyxa</taxon>
    </lineage>
</organism>
<comment type="caution">
    <text evidence="4">The sequence shown here is derived from an EMBL/GenBank/DDBJ whole genome shotgun (WGS) entry which is preliminary data.</text>
</comment>
<dbReference type="PANTHER" id="PTHR32083">
    <property type="entry name" value="CILIA AND FLAGELLA-ASSOCIATED PROTEIN 58-RELATED"/>
    <property type="match status" value="1"/>
</dbReference>
<evidence type="ECO:0000256" key="2">
    <source>
        <dbReference type="SAM" id="Coils"/>
    </source>
</evidence>
<evidence type="ECO:0000313" key="4">
    <source>
        <dbReference type="EMBL" id="ETO13955.1"/>
    </source>
</evidence>
<proteinExistence type="predicted"/>
<sequence>MDVDSSHGFEILQILENAGEISPDIIKDLRCKFEKLHELIVQSVDNEKSLTEKWHELTDKVKQNEDEVQNCSEQLNTDEQKLESMKTELEKAVQDSQQLEQSIDIKKKENEKFLAPEIEKYKQEITQLDSDVESASEAVLKEKNKENKIYQKYQERLSKCENELLELEQVKLRQRQKLTKYKNSPERLEIQCQMSTHTLQGLTENIQEMESNIRDTSTKIEETRKKRNEKNDIRHDLSRKLSKLRNAIDVKEKEMDDLKKRVEHKWSTCEKKKWIEDAEETRLQLTIEWNEKKNAAKHEAEITSKLNRIFEDSRKKYELLKSKKESIRTLLLPLKEECERSVKKLKDLRLQRKLCVEQMQTQQQDIEVFMTQYLAQEKDETEHKNKLLSLQQVCKDREKTIAGNQTTEKQLKNKLRKLNLEKQKCVAQQSKLKAECHAMQSRIKLKEILSMDLTKKLNVLSIELKMTRKSYEVIRSSRNRYANLVQNTNEALNEMKEKITIVTNELETMKNKAASKELELTDERKLLQQTQHSRDQLRYELNQCTTNFNKVQCEIKRYEMDISKLEVAINCNNHEMETMQRSYANSVKDRNATGVQLIDRNDELCILFEKQHVMEISLQTSTEIIQTKQNEYKRLKLELSDSKRSLEILRQKMPCDEIQRQFTKRLSDLKFQLNGKFGVCKKKKKKNLINIIDKSKQTNQKKMSQKLPGTDSNIGQLESQITMLTVHLACGEEKLLEKELILAEVSQLTEKLQAHACSGQDVILALAQKMNELQCQVNRYNRKIMAGVSELAMYQATALKLETEKENLTHKLMQGKQLLLEGSPPFPEALMEWDKKERDRIIREELLNNPSHEWDESKLLETTCEPRPTDYIASDIAIPKPYGGHPPFKPTPLGANIRHIRKPVTRQIII</sequence>
<keyword evidence="5" id="KW-1185">Reference proteome</keyword>
<feature type="coiled-coil region" evidence="2">
    <location>
        <begin position="763"/>
        <end position="811"/>
    </location>
</feature>
<dbReference type="AlphaFoldDB" id="X6MLL5"/>
<feature type="coiled-coil region" evidence="2">
    <location>
        <begin position="61"/>
        <end position="261"/>
    </location>
</feature>
<dbReference type="GO" id="GO:0005856">
    <property type="term" value="C:cytoskeleton"/>
    <property type="evidence" value="ECO:0007669"/>
    <property type="project" value="TreeGrafter"/>
</dbReference>
<reference evidence="4 5" key="1">
    <citation type="journal article" date="2013" name="Curr. Biol.">
        <title>The Genome of the Foraminiferan Reticulomyxa filosa.</title>
        <authorList>
            <person name="Glockner G."/>
            <person name="Hulsmann N."/>
            <person name="Schleicher M."/>
            <person name="Noegel A.A."/>
            <person name="Eichinger L."/>
            <person name="Gallinger C."/>
            <person name="Pawlowski J."/>
            <person name="Sierra R."/>
            <person name="Euteneuer U."/>
            <person name="Pillet L."/>
            <person name="Moustafa A."/>
            <person name="Platzer M."/>
            <person name="Groth M."/>
            <person name="Szafranski K."/>
            <person name="Schliwa M."/>
        </authorList>
    </citation>
    <scope>NUCLEOTIDE SEQUENCE [LARGE SCALE GENOMIC DNA]</scope>
</reference>
<evidence type="ECO:0000313" key="5">
    <source>
        <dbReference type="Proteomes" id="UP000023152"/>
    </source>
</evidence>
<feature type="coiled-coil region" evidence="2">
    <location>
        <begin position="618"/>
        <end position="652"/>
    </location>
</feature>
<dbReference type="Pfam" id="PF21771">
    <property type="entry name" value="CFAP58_CC"/>
    <property type="match status" value="1"/>
</dbReference>
<feature type="coiled-coil region" evidence="2">
    <location>
        <begin position="478"/>
        <end position="568"/>
    </location>
</feature>